<evidence type="ECO:0000313" key="3">
    <source>
        <dbReference type="Proteomes" id="UP001066276"/>
    </source>
</evidence>
<reference evidence="2" key="1">
    <citation type="journal article" date="2022" name="bioRxiv">
        <title>Sequencing and chromosome-scale assembly of the giantPleurodeles waltlgenome.</title>
        <authorList>
            <person name="Brown T."/>
            <person name="Elewa A."/>
            <person name="Iarovenko S."/>
            <person name="Subramanian E."/>
            <person name="Araus A.J."/>
            <person name="Petzold A."/>
            <person name="Susuki M."/>
            <person name="Suzuki K.-i.T."/>
            <person name="Hayashi T."/>
            <person name="Toyoda A."/>
            <person name="Oliveira C."/>
            <person name="Osipova E."/>
            <person name="Leigh N.D."/>
            <person name="Simon A."/>
            <person name="Yun M.H."/>
        </authorList>
    </citation>
    <scope>NUCLEOTIDE SEQUENCE</scope>
    <source>
        <strain evidence="2">20211129_DDA</strain>
        <tissue evidence="2">Liver</tissue>
    </source>
</reference>
<dbReference type="EMBL" id="JANPWB010000010">
    <property type="protein sequence ID" value="KAJ1140662.1"/>
    <property type="molecule type" value="Genomic_DNA"/>
</dbReference>
<feature type="compositionally biased region" description="Basic and acidic residues" evidence="1">
    <location>
        <begin position="97"/>
        <end position="110"/>
    </location>
</feature>
<proteinExistence type="predicted"/>
<accession>A0AAV7QMF4</accession>
<keyword evidence="3" id="KW-1185">Reference proteome</keyword>
<feature type="compositionally biased region" description="Basic and acidic residues" evidence="1">
    <location>
        <begin position="56"/>
        <end position="75"/>
    </location>
</feature>
<evidence type="ECO:0000313" key="2">
    <source>
        <dbReference type="EMBL" id="KAJ1140662.1"/>
    </source>
</evidence>
<evidence type="ECO:0000256" key="1">
    <source>
        <dbReference type="SAM" id="MobiDB-lite"/>
    </source>
</evidence>
<feature type="region of interest" description="Disordered" evidence="1">
    <location>
        <begin position="45"/>
        <end position="110"/>
    </location>
</feature>
<organism evidence="2 3">
    <name type="scientific">Pleurodeles waltl</name>
    <name type="common">Iberian ribbed newt</name>
    <dbReference type="NCBI Taxonomy" id="8319"/>
    <lineage>
        <taxon>Eukaryota</taxon>
        <taxon>Metazoa</taxon>
        <taxon>Chordata</taxon>
        <taxon>Craniata</taxon>
        <taxon>Vertebrata</taxon>
        <taxon>Euteleostomi</taxon>
        <taxon>Amphibia</taxon>
        <taxon>Batrachia</taxon>
        <taxon>Caudata</taxon>
        <taxon>Salamandroidea</taxon>
        <taxon>Salamandridae</taxon>
        <taxon>Pleurodelinae</taxon>
        <taxon>Pleurodeles</taxon>
    </lineage>
</organism>
<protein>
    <submittedName>
        <fullName evidence="2">Uncharacterized protein</fullName>
    </submittedName>
</protein>
<dbReference type="Proteomes" id="UP001066276">
    <property type="component" value="Chromosome 6"/>
</dbReference>
<sequence length="110" mass="12094">MSTRAQLRLVLSLHPDSTEAACRASQPIGSPQCSKEGWAVKGVAPLPQGRTVQRRIQKEPTGERTAPRRSDHGGEDAGDTWNPWEESGPEPTSSQARPRDEDCWPREAHA</sequence>
<comment type="caution">
    <text evidence="2">The sequence shown here is derived from an EMBL/GenBank/DDBJ whole genome shotgun (WGS) entry which is preliminary data.</text>
</comment>
<dbReference type="AlphaFoldDB" id="A0AAV7QMF4"/>
<gene>
    <name evidence="2" type="ORF">NDU88_007011</name>
</gene>
<name>A0AAV7QMF4_PLEWA</name>